<protein>
    <recommendedName>
        <fullName evidence="3">Alpha/beta hydrolase</fullName>
    </recommendedName>
</protein>
<proteinExistence type="predicted"/>
<accession>A0A1I3IL80</accession>
<organism evidence="1 2">
    <name type="scientific">Halpernia frigidisoli</name>
    <dbReference type="NCBI Taxonomy" id="1125876"/>
    <lineage>
        <taxon>Bacteria</taxon>
        <taxon>Pseudomonadati</taxon>
        <taxon>Bacteroidota</taxon>
        <taxon>Flavobacteriia</taxon>
        <taxon>Flavobacteriales</taxon>
        <taxon>Weeksellaceae</taxon>
        <taxon>Chryseobacterium group</taxon>
        <taxon>Halpernia</taxon>
    </lineage>
</organism>
<dbReference type="InterPro" id="IPR029058">
    <property type="entry name" value="AB_hydrolase_fold"/>
</dbReference>
<dbReference type="RefSeq" id="WP_090081834.1">
    <property type="nucleotide sequence ID" value="NZ_FOQT01000005.1"/>
</dbReference>
<dbReference type="SUPFAM" id="SSF53474">
    <property type="entry name" value="alpha/beta-Hydrolases"/>
    <property type="match status" value="1"/>
</dbReference>
<dbReference type="Gene3D" id="3.40.50.1820">
    <property type="entry name" value="alpha/beta hydrolase"/>
    <property type="match status" value="1"/>
</dbReference>
<evidence type="ECO:0000313" key="1">
    <source>
        <dbReference type="EMBL" id="SFI48744.1"/>
    </source>
</evidence>
<dbReference type="AlphaFoldDB" id="A0A1I3IL80"/>
<dbReference type="STRING" id="1125876.SAMN05443292_2678"/>
<keyword evidence="2" id="KW-1185">Reference proteome</keyword>
<dbReference type="EMBL" id="FOQT01000005">
    <property type="protein sequence ID" value="SFI48744.1"/>
    <property type="molecule type" value="Genomic_DNA"/>
</dbReference>
<gene>
    <name evidence="1" type="ORF">SAMN05443292_2678</name>
</gene>
<evidence type="ECO:0000313" key="2">
    <source>
        <dbReference type="Proteomes" id="UP000198931"/>
    </source>
</evidence>
<reference evidence="1 2" key="1">
    <citation type="submission" date="2016-10" db="EMBL/GenBank/DDBJ databases">
        <authorList>
            <person name="de Groot N.N."/>
        </authorList>
    </citation>
    <scope>NUCLEOTIDE SEQUENCE [LARGE SCALE GENOMIC DNA]</scope>
    <source>
        <strain evidence="1 2">DSM 26000</strain>
    </source>
</reference>
<evidence type="ECO:0008006" key="3">
    <source>
        <dbReference type="Google" id="ProtNLM"/>
    </source>
</evidence>
<sequence>MKLYIISGLGADFTVLNKLKFNPNLQIIFINWLIPELNETFENYVFRMAEPITAEEDFYLLGYSFGGILVQEIHKIKPAKKVVILGSIKTDGEKSLVMKAGKISRIPKILPLKFYSGVSVDSFAFIRKFFDSKNSNILTYFKVRDPYYLKWSIQQILDWKMEKLPEVIQILADKDLVFPLKNSQPDYIIKGGTHLFPLTKYKEVSAILGEVFK</sequence>
<name>A0A1I3IL80_9FLAO</name>
<dbReference type="OrthoDB" id="659408at2"/>
<dbReference type="Proteomes" id="UP000198931">
    <property type="component" value="Unassembled WGS sequence"/>
</dbReference>